<gene>
    <name evidence="2" type="ORF">AB5I84_13265</name>
</gene>
<evidence type="ECO:0000313" key="3">
    <source>
        <dbReference type="Proteomes" id="UP001562065"/>
    </source>
</evidence>
<evidence type="ECO:0000313" key="2">
    <source>
        <dbReference type="EMBL" id="MEY1663126.1"/>
    </source>
</evidence>
<organism evidence="2 3">
    <name type="scientific">Isoalcanivorax beigongshangi</name>
    <dbReference type="NCBI Taxonomy" id="3238810"/>
    <lineage>
        <taxon>Bacteria</taxon>
        <taxon>Pseudomonadati</taxon>
        <taxon>Pseudomonadota</taxon>
        <taxon>Gammaproteobacteria</taxon>
        <taxon>Oceanospirillales</taxon>
        <taxon>Alcanivoracaceae</taxon>
        <taxon>Isoalcanivorax</taxon>
    </lineage>
</organism>
<protein>
    <submittedName>
        <fullName evidence="2">Uncharacterized protein</fullName>
    </submittedName>
</protein>
<feature type="compositionally biased region" description="Low complexity" evidence="1">
    <location>
        <begin position="41"/>
        <end position="53"/>
    </location>
</feature>
<dbReference type="RefSeq" id="WP_369456399.1">
    <property type="nucleotide sequence ID" value="NZ_JBGCUO010000003.1"/>
</dbReference>
<name>A0ABV4AJW9_9GAMM</name>
<dbReference type="EMBL" id="JBGCUO010000003">
    <property type="protein sequence ID" value="MEY1663126.1"/>
    <property type="molecule type" value="Genomic_DNA"/>
</dbReference>
<comment type="caution">
    <text evidence="2">The sequence shown here is derived from an EMBL/GenBank/DDBJ whole genome shotgun (WGS) entry which is preliminary data.</text>
</comment>
<proteinExistence type="predicted"/>
<reference evidence="2 3" key="1">
    <citation type="submission" date="2024-07" db="EMBL/GenBank/DDBJ databases">
        <authorList>
            <person name="Ren Q."/>
        </authorList>
    </citation>
    <scope>NUCLEOTIDE SEQUENCE [LARGE SCALE GENOMIC DNA]</scope>
    <source>
        <strain evidence="2 3">REN37</strain>
    </source>
</reference>
<evidence type="ECO:0000256" key="1">
    <source>
        <dbReference type="SAM" id="MobiDB-lite"/>
    </source>
</evidence>
<feature type="region of interest" description="Disordered" evidence="1">
    <location>
        <begin position="40"/>
        <end position="61"/>
    </location>
</feature>
<dbReference type="Proteomes" id="UP001562065">
    <property type="component" value="Unassembled WGS sequence"/>
</dbReference>
<keyword evidence="3" id="KW-1185">Reference proteome</keyword>
<accession>A0ABV4AJW9</accession>
<sequence>MAKVIRIEQAAPEQALEHLRRLTGLAFSSFPESLVNPAPPTAAITAEPQAPAPVTACVSKR</sequence>